<dbReference type="NCBIfam" id="TIGR01760">
    <property type="entry name" value="tape_meas_TP901"/>
    <property type="match status" value="1"/>
</dbReference>
<dbReference type="InterPro" id="IPR011055">
    <property type="entry name" value="Dup_hybrid_motif"/>
</dbReference>
<dbReference type="SUPFAM" id="SSF51261">
    <property type="entry name" value="Duplicated hybrid motif"/>
    <property type="match status" value="1"/>
</dbReference>
<feature type="domain" description="Phage tail lysozyme" evidence="6">
    <location>
        <begin position="1758"/>
        <end position="1878"/>
    </location>
</feature>
<reference evidence="7 8" key="1">
    <citation type="submission" date="2011-09" db="EMBL/GenBank/DDBJ databases">
        <authorList>
            <person name="Weinstock G."/>
            <person name="Sodergren E."/>
            <person name="Clifton S."/>
            <person name="Fulton L."/>
            <person name="Fulton B."/>
            <person name="Courtney L."/>
            <person name="Fronick C."/>
            <person name="Harrison M."/>
            <person name="Strong C."/>
            <person name="Farmer C."/>
            <person name="Delahaunty K."/>
            <person name="Markovic C."/>
            <person name="Hall O."/>
            <person name="Minx P."/>
            <person name="Tomlinson C."/>
            <person name="Mitreva M."/>
            <person name="Hou S."/>
            <person name="Chen J."/>
            <person name="Wollam A."/>
            <person name="Pepin K.H."/>
            <person name="Johnson M."/>
            <person name="Bhonagiri V."/>
            <person name="Zhang X."/>
            <person name="Suruliraj S."/>
            <person name="Warren W."/>
            <person name="Chinwalla A."/>
            <person name="Mardis E.R."/>
            <person name="Wilson R.K."/>
        </authorList>
    </citation>
    <scope>NUCLEOTIDE SEQUENCE [LARGE SCALE GENOMIC DNA]</scope>
    <source>
        <strain evidence="7 8">F0435</strain>
    </source>
</reference>
<dbReference type="PANTHER" id="PTHR37813">
    <property type="entry name" value="FELS-2 PROPHAGE PROTEIN"/>
    <property type="match status" value="1"/>
</dbReference>
<dbReference type="InterPro" id="IPR010090">
    <property type="entry name" value="Phage_tape_meas"/>
</dbReference>
<dbReference type="Pfam" id="PF01551">
    <property type="entry name" value="Peptidase_M23"/>
    <property type="match status" value="1"/>
</dbReference>
<dbReference type="Gene3D" id="1.10.530.10">
    <property type="match status" value="1"/>
</dbReference>
<dbReference type="CDD" id="cd12797">
    <property type="entry name" value="M23_peptidase"/>
    <property type="match status" value="1"/>
</dbReference>
<name>H1LEW8_9LACO</name>
<protein>
    <submittedName>
        <fullName evidence="7">Phage tail tape measure protein, TP901 family</fullName>
    </submittedName>
</protein>
<feature type="region of interest" description="Disordered" evidence="3">
    <location>
        <begin position="1123"/>
        <end position="1149"/>
    </location>
</feature>
<dbReference type="Proteomes" id="UP000005025">
    <property type="component" value="Unassembled WGS sequence"/>
</dbReference>
<dbReference type="HOGENOM" id="CLU_001704_0_0_9"/>
<dbReference type="Pfam" id="PF18013">
    <property type="entry name" value="Phage_lysozyme2"/>
    <property type="match status" value="1"/>
</dbReference>
<dbReference type="STRING" id="797516.HMPREF9104_01144"/>
<evidence type="ECO:0000256" key="1">
    <source>
        <dbReference type="ARBA" id="ARBA00022612"/>
    </source>
</evidence>
<comment type="caution">
    <text evidence="7">The sequence shown here is derived from an EMBL/GenBank/DDBJ whole genome shotgun (WGS) entry which is preliminary data.</text>
</comment>
<sequence length="2025" mass="218723">MLMNCLSSIGRFLSAWKYSHKCEEDSNMGYARSAKVGFRVVSENVDEIDRANEKMNRLIRTSREANNQMSHLGNRMSIQGLNKFSNRYDSLISKSSKLSDRLSMDADKINQHYKTLANSSREYAKQISRGFSDTSKEARNSFKRLPKEADFKVKTNLKQTSSDIDHANTRVQRFGTKGKSSFDNLSRSGRKTTKSFRNLYDAGNDFVNISSQIAMGAGIVGAAFLKSANEATNLQNKYITIKNLLKTGGESTSQSKRETAAMQKENNRFALQYGVSPTAMARGGEELVRRGYNGSQELASHKYFLQAARASGDPYNAVVNYGAPTLEQFGYKTKAGNSRRKMAAYTRKVLNEMAYGSDLTATNFEGMGNSLRYVGATAHSSNQGLARTVAGVGVLSNNGQDGSIAGTGLRKVMNSFAAPNMAAKSQQGQVMSALGLKPSDFQKANGQVKTLADNMDVLKKATAGMSSAQKFNVFHMFFGTTGQESGLILANNTKQLRSLTGQVSRAQKYGKNGYIATLAKKNMASWKNQIQQFKQYLNVMGLGFTKTVLPAFTKVLNIANKFLGVLIKLPSPIKKAAGYAAAFASVWGGIKVGKGLLGLSSSLLFGRGRKASTASRVLSTALSTAGASPLVGSRIRRGEKVSAIRTGSTHFAPSRLGNAATALSSDKLLKGMSYATIGLQIGGHAVSAFKHGIDSKQGGSQMWQAGGNAVGAGLGLALSGGNPLVAMIGSSVGGSVAKYIAGSKYIKNLARGGNIDGTKRKESVPGESGAGLQGSEAQAANGLGYQQAMNARKNSNNKVHHRRVTLGLDKFGDKELKSFTSSFDKANANWATVSKGTGSKINKNVYGSMRKGLKSYTSSEKSSSNKRVQWLLKEGVITNKQATSMEKKDSSYWNKRYHNASKGISRINQSERNGGKGREAAISATNRSVSKLLTNNSNKETIIYGRLKDRTTKLSQSQARSIIRSSYKTMKSTVSSANKTYKSVKSNANKKYKSTRDYLDKEYYVSHSISKRQHDYLIKKARSQRDKTIDAARTTKNKTIDNAETMHEKVVQKTSSMVKGNLKQMNTWTGKVKGIWSKFGDWWGNLWGGLTKLGHLGTKAMASNLTPELQKMNSFLNNLGSGKKHPKLHKRTASTDAAKLPGNPLASHALGTSGAEMHSHAALVGEGGTELAYTVNGRQARLLGTNGPEIAHVKHGERILNHRDTKKVLSGSYGNVLPGYAAGNTKLGSSNSLKSVEKLSKKTVKDYKDLSNGSSKQLDKFSKRSKSKWSNIHKATSKITNSTQKKTVTDYDQLQKGSYKQLVQFDKGNTSKWRNINSDTKHYTNQSKNQAISTYDSMQKGVQKQVNQMQSGVISSGKATATGFGHALGKMDNYAHSAMSNTVHQLNGGIKGIDKVLGQFGGNSSVINAIHYANGSNGKLAHDQLAILNDAKSGPRQEAIVHQNGSLSLPSGKDTFRYLKRGESVLNGHQVKKLTDQGIIPHYAKGSGVSHAELNKIISKNNAHPNRAFANEFSSNISKSNTVLGSAIKGLSKRSTTKYGNPWSGEVWRQMDNARGNGGGIGAGGNWRHTPGLPESNGFNARRGKGIHDGVDFSGPAGSAIRAVHGGTVTRTGTSNPWNDYKDLGSIITVKSDDGYQEIYQEFGTNKNIKVHTGDQIKTGQAIATLGHLAGHEMHVHVGVSKGSLWKHGGYSHNGWFDVTKMHGHSNGNKKADTKHSSALSKLVAKEIAPQLKWVGKHLKRSAGSIGSLGVSGSIESRAKTLYNAIKKAYPSATKKGIEAVLGNWEFESQLEPGISNSAGALGLGQWLDRGPALRRYAAQHHMSWKNAGAQIDFALHGDGANSAILKRVLRGNGSVSSLATEFSTLWERGGHTQDHVNGARKIQAALHNNGGWSTKGKLNVYGEKDPEIAINPKKPNADNLIGSAISARSKTSNSVFSNESQKKMHRALLENLKKYNPLKNMPDKHQPTSGKSNNVTVNLNMNITVNANDKNAGTKVANDISKQVNEQVQAIFGNLMAKREGGVI</sequence>
<feature type="compositionally biased region" description="Basic residues" evidence="3">
    <location>
        <begin position="1123"/>
        <end position="1132"/>
    </location>
</feature>
<dbReference type="InterPro" id="IPR041219">
    <property type="entry name" value="Phage_lysozyme2"/>
</dbReference>
<evidence type="ECO:0000259" key="6">
    <source>
        <dbReference type="Pfam" id="PF18013"/>
    </source>
</evidence>
<evidence type="ECO:0000259" key="4">
    <source>
        <dbReference type="Pfam" id="PF01551"/>
    </source>
</evidence>
<keyword evidence="2" id="KW-0175">Coiled coil</keyword>
<dbReference type="Pfam" id="PF10145">
    <property type="entry name" value="PhageMin_Tail"/>
    <property type="match status" value="1"/>
</dbReference>
<proteinExistence type="predicted"/>
<evidence type="ECO:0000256" key="3">
    <source>
        <dbReference type="SAM" id="MobiDB-lite"/>
    </source>
</evidence>
<feature type="domain" description="M23ase beta-sheet core" evidence="4">
    <location>
        <begin position="1587"/>
        <end position="1682"/>
    </location>
</feature>
<feature type="domain" description="Phage tail tape measure protein" evidence="5">
    <location>
        <begin position="264"/>
        <end position="479"/>
    </location>
</feature>
<dbReference type="Gene3D" id="2.70.70.10">
    <property type="entry name" value="Glucose Permease (Domain IIA)"/>
    <property type="match status" value="1"/>
</dbReference>
<accession>H1LEW8</accession>
<feature type="coiled-coil region" evidence="2">
    <location>
        <begin position="41"/>
        <end position="68"/>
    </location>
</feature>
<dbReference type="PATRIC" id="fig|797516.3.peg.1019"/>
<dbReference type="PANTHER" id="PTHR37813:SF1">
    <property type="entry name" value="FELS-2 PROPHAGE PROTEIN"/>
    <property type="match status" value="1"/>
</dbReference>
<evidence type="ECO:0000313" key="7">
    <source>
        <dbReference type="EMBL" id="EHO52207.1"/>
    </source>
</evidence>
<dbReference type="EMBL" id="AGRJ01000110">
    <property type="protein sequence ID" value="EHO52207.1"/>
    <property type="molecule type" value="Genomic_DNA"/>
</dbReference>
<keyword evidence="1" id="KW-1188">Viral release from host cell</keyword>
<organism evidence="7 8">
    <name type="scientific">Lentilactobacillus kisonensis F0435</name>
    <dbReference type="NCBI Taxonomy" id="797516"/>
    <lineage>
        <taxon>Bacteria</taxon>
        <taxon>Bacillati</taxon>
        <taxon>Bacillota</taxon>
        <taxon>Bacilli</taxon>
        <taxon>Lactobacillales</taxon>
        <taxon>Lactobacillaceae</taxon>
        <taxon>Lentilactobacillus</taxon>
    </lineage>
</organism>
<gene>
    <name evidence="7" type="ORF">HMPREF9104_01144</name>
</gene>
<evidence type="ECO:0000259" key="5">
    <source>
        <dbReference type="Pfam" id="PF10145"/>
    </source>
</evidence>
<evidence type="ECO:0000256" key="2">
    <source>
        <dbReference type="SAM" id="Coils"/>
    </source>
</evidence>
<evidence type="ECO:0000313" key="8">
    <source>
        <dbReference type="Proteomes" id="UP000005025"/>
    </source>
</evidence>
<dbReference type="OrthoDB" id="2137849at2"/>
<dbReference type="InterPro" id="IPR016047">
    <property type="entry name" value="M23ase_b-sheet_dom"/>
</dbReference>